<evidence type="ECO:0000256" key="5">
    <source>
        <dbReference type="SAM" id="Phobius"/>
    </source>
</evidence>
<feature type="compositionally biased region" description="Acidic residues" evidence="4">
    <location>
        <begin position="741"/>
        <end position="753"/>
    </location>
</feature>
<dbReference type="InterPro" id="IPR003961">
    <property type="entry name" value="FN3_dom"/>
</dbReference>
<dbReference type="PANTHER" id="PTHR44170:SF6">
    <property type="entry name" value="CONTACTIN"/>
    <property type="match status" value="1"/>
</dbReference>
<feature type="compositionally biased region" description="Basic and acidic residues" evidence="4">
    <location>
        <begin position="840"/>
        <end position="894"/>
    </location>
</feature>
<dbReference type="SUPFAM" id="SSF48726">
    <property type="entry name" value="Immunoglobulin"/>
    <property type="match status" value="5"/>
</dbReference>
<dbReference type="SMART" id="SM00408">
    <property type="entry name" value="IGc2"/>
    <property type="match status" value="5"/>
</dbReference>
<dbReference type="Pfam" id="PF13927">
    <property type="entry name" value="Ig_3"/>
    <property type="match status" value="3"/>
</dbReference>
<dbReference type="Gene3D" id="2.60.40.10">
    <property type="entry name" value="Immunoglobulins"/>
    <property type="match status" value="7"/>
</dbReference>
<dbReference type="Pfam" id="PF07679">
    <property type="entry name" value="I-set"/>
    <property type="match status" value="1"/>
</dbReference>
<dbReference type="AlphaFoldDB" id="A0AAV2IEZ4"/>
<evidence type="ECO:0000259" key="8">
    <source>
        <dbReference type="PROSITE" id="PS50853"/>
    </source>
</evidence>
<keyword evidence="5" id="KW-0812">Transmembrane</keyword>
<evidence type="ECO:0000256" key="6">
    <source>
        <dbReference type="SAM" id="SignalP"/>
    </source>
</evidence>
<keyword evidence="5" id="KW-0472">Membrane</keyword>
<keyword evidence="1" id="KW-0677">Repeat</keyword>
<dbReference type="InterPro" id="IPR036179">
    <property type="entry name" value="Ig-like_dom_sf"/>
</dbReference>
<organism evidence="9 10">
    <name type="scientific">Lymnaea stagnalis</name>
    <name type="common">Great pond snail</name>
    <name type="synonym">Helix stagnalis</name>
    <dbReference type="NCBI Taxonomy" id="6523"/>
    <lineage>
        <taxon>Eukaryota</taxon>
        <taxon>Metazoa</taxon>
        <taxon>Spiralia</taxon>
        <taxon>Lophotrochozoa</taxon>
        <taxon>Mollusca</taxon>
        <taxon>Gastropoda</taxon>
        <taxon>Heterobranchia</taxon>
        <taxon>Euthyneura</taxon>
        <taxon>Panpulmonata</taxon>
        <taxon>Hygrophila</taxon>
        <taxon>Lymnaeoidea</taxon>
        <taxon>Lymnaeidae</taxon>
        <taxon>Lymnaea</taxon>
    </lineage>
</organism>
<evidence type="ECO:0000313" key="9">
    <source>
        <dbReference type="EMBL" id="CAL1543452.1"/>
    </source>
</evidence>
<sequence>MDFAYIFVLIAFLPICRGQDAVQFQIKINPESEYQLFRIGEGRALTCTVSETPDGKKPDLSWEIGDVRVTDTDQNSRVTIEPTSSGLMLRIADVVDGDGGTYKCTGTLGGQEDSRSIRVEVFKPLKINSPQKQWGILDEDGTVSCDATGKPSPTITWKFSNYTNIANSDKYVISPNKLTIKQLEIDDAKRYICDIVVVHTGETRSFNIDYEVVQLPVIRLLPTIKPNNPKVGDKVEIRCEAEGRPKPTYSFFRGENLIPEDKVDEENGILTLLDVKREDEATYMCKATNIGGEDSKSNTLDVLIPPVIENIADINAVEGGEIRLTCIAEGDPQPSVTWKKDGAQQSYVDTGKRENDPEIIPENFDNNINAEIKKAGRTILFKPVRPEDAGTYTCTSMNIVGNSSRNVKFEVKYKPNFNNNFQQKEFMGWPGHRANLTCMASANDLASITWYEPNSESPDDKSLARRIENKAPFTITSLVTWPEYHLSSSSLLVEITPNDNSLYKDYLCEAKNTFDSAWRTVTLKEAVVPGQPVVRQVSSFSSMVTLEFEKPENDGGVPVTGYKYTWYLSDQAANIKELEADITGDTTTVDLKGLQAGSNYVVKVQARNPVGLSSANSIQFTTAKVSKPLKLSIESPTEGTDDTTYTIQWADPDNGGSPILKYNIKYRLAEVTGTDAKSWKVIKYLENDYKVETVNGANARQYTITSLMRDSYYEIRITAVNDKGESDEEFKIIKTSKGEANDIEDDNKEEEENTRDNIKTIKPKDDGLKENNYNETSEEILGNSSDTVTSSGSAGIGAGATTGIVIGILIVFALLAIILYIKTKKPELVESLRGRLGGKGGEEERGKKEDGKDPAEEEKLIKKEDTVKVENETEDGKNDIIEKHAEEFEPDSKPEPQVAPQNPTAGAGEKTEELSTPAPTTEIKITPETPEKPENPTA</sequence>
<dbReference type="InterPro" id="IPR007110">
    <property type="entry name" value="Ig-like_dom"/>
</dbReference>
<comment type="caution">
    <text evidence="9">The sequence shown here is derived from an EMBL/GenBank/DDBJ whole genome shotgun (WGS) entry which is preliminary data.</text>
</comment>
<feature type="domain" description="Ig-like" evidence="7">
    <location>
        <begin position="305"/>
        <end position="412"/>
    </location>
</feature>
<dbReference type="EMBL" id="CAXITT010000549">
    <property type="protein sequence ID" value="CAL1543452.1"/>
    <property type="molecule type" value="Genomic_DNA"/>
</dbReference>
<dbReference type="InterPro" id="IPR036116">
    <property type="entry name" value="FN3_sf"/>
</dbReference>
<evidence type="ECO:0000256" key="4">
    <source>
        <dbReference type="SAM" id="MobiDB-lite"/>
    </source>
</evidence>
<keyword evidence="5" id="KW-1133">Transmembrane helix</keyword>
<evidence type="ECO:0000256" key="2">
    <source>
        <dbReference type="ARBA" id="ARBA00023157"/>
    </source>
</evidence>
<reference evidence="9 10" key="1">
    <citation type="submission" date="2024-04" db="EMBL/GenBank/DDBJ databases">
        <authorList>
            <consortium name="Genoscope - CEA"/>
            <person name="William W."/>
        </authorList>
    </citation>
    <scope>NUCLEOTIDE SEQUENCE [LARGE SCALE GENOMIC DNA]</scope>
</reference>
<feature type="compositionally biased region" description="Low complexity" evidence="4">
    <location>
        <begin position="916"/>
        <end position="928"/>
    </location>
</feature>
<keyword evidence="10" id="KW-1185">Reference proteome</keyword>
<dbReference type="Pfam" id="PF00041">
    <property type="entry name" value="fn3"/>
    <property type="match status" value="2"/>
</dbReference>
<dbReference type="FunFam" id="2.60.40.10:FF:000032">
    <property type="entry name" value="palladin isoform X1"/>
    <property type="match status" value="1"/>
</dbReference>
<evidence type="ECO:0000256" key="1">
    <source>
        <dbReference type="ARBA" id="ARBA00022737"/>
    </source>
</evidence>
<dbReference type="Proteomes" id="UP001497497">
    <property type="component" value="Unassembled WGS sequence"/>
</dbReference>
<evidence type="ECO:0000313" key="10">
    <source>
        <dbReference type="Proteomes" id="UP001497497"/>
    </source>
</evidence>
<dbReference type="GO" id="GO:0016020">
    <property type="term" value="C:membrane"/>
    <property type="evidence" value="ECO:0007669"/>
    <property type="project" value="UniProtKB-SubCell"/>
</dbReference>
<proteinExistence type="predicted"/>
<feature type="domain" description="Ig-like" evidence="7">
    <location>
        <begin position="216"/>
        <end position="301"/>
    </location>
</feature>
<evidence type="ECO:0000256" key="3">
    <source>
        <dbReference type="ARBA" id="ARBA00023319"/>
    </source>
</evidence>
<dbReference type="CDD" id="cd00063">
    <property type="entry name" value="FN3"/>
    <property type="match status" value="2"/>
</dbReference>
<feature type="signal peptide" evidence="6">
    <location>
        <begin position="1"/>
        <end position="18"/>
    </location>
</feature>
<dbReference type="InterPro" id="IPR003598">
    <property type="entry name" value="Ig_sub2"/>
</dbReference>
<dbReference type="SMART" id="SM00060">
    <property type="entry name" value="FN3"/>
    <property type="match status" value="2"/>
</dbReference>
<dbReference type="PANTHER" id="PTHR44170">
    <property type="entry name" value="PROTEIN SIDEKICK"/>
    <property type="match status" value="1"/>
</dbReference>
<feature type="domain" description="Ig-like" evidence="7">
    <location>
        <begin position="30"/>
        <end position="118"/>
    </location>
</feature>
<feature type="chain" id="PRO_5044010628" evidence="6">
    <location>
        <begin position="19"/>
        <end position="938"/>
    </location>
</feature>
<dbReference type="InterPro" id="IPR013783">
    <property type="entry name" value="Ig-like_fold"/>
</dbReference>
<feature type="compositionally biased region" description="Basic and acidic residues" evidence="4">
    <location>
        <begin position="929"/>
        <end position="938"/>
    </location>
</feature>
<feature type="domain" description="Ig-like" evidence="7">
    <location>
        <begin position="124"/>
        <end position="209"/>
    </location>
</feature>
<dbReference type="SUPFAM" id="SSF49265">
    <property type="entry name" value="Fibronectin type III"/>
    <property type="match status" value="1"/>
</dbReference>
<feature type="compositionally biased region" description="Basic and acidic residues" evidence="4">
    <location>
        <begin position="754"/>
        <end position="769"/>
    </location>
</feature>
<dbReference type="GO" id="GO:0098609">
    <property type="term" value="P:cell-cell adhesion"/>
    <property type="evidence" value="ECO:0007669"/>
    <property type="project" value="TreeGrafter"/>
</dbReference>
<evidence type="ECO:0000259" key="7">
    <source>
        <dbReference type="PROSITE" id="PS50835"/>
    </source>
</evidence>
<feature type="transmembrane region" description="Helical" evidence="5">
    <location>
        <begin position="794"/>
        <end position="821"/>
    </location>
</feature>
<dbReference type="InterPro" id="IPR013098">
    <property type="entry name" value="Ig_I-set"/>
</dbReference>
<keyword evidence="2" id="KW-1015">Disulfide bond</keyword>
<dbReference type="SMART" id="SM00409">
    <property type="entry name" value="IG"/>
    <property type="match status" value="5"/>
</dbReference>
<gene>
    <name evidence="9" type="ORF">GSLYS_00016986001</name>
</gene>
<keyword evidence="6" id="KW-0732">Signal</keyword>
<accession>A0AAV2IEZ4</accession>
<feature type="domain" description="Fibronectin type-III" evidence="8">
    <location>
        <begin position="629"/>
        <end position="739"/>
    </location>
</feature>
<feature type="region of interest" description="Disordered" evidence="4">
    <location>
        <begin position="834"/>
        <end position="938"/>
    </location>
</feature>
<dbReference type="InterPro" id="IPR003599">
    <property type="entry name" value="Ig_sub"/>
</dbReference>
<dbReference type="PROSITE" id="PS50835">
    <property type="entry name" value="IG_LIKE"/>
    <property type="match status" value="5"/>
</dbReference>
<feature type="domain" description="Ig-like" evidence="7">
    <location>
        <begin position="415"/>
        <end position="522"/>
    </location>
</feature>
<protein>
    <submittedName>
        <fullName evidence="9">Uncharacterized protein</fullName>
    </submittedName>
</protein>
<feature type="region of interest" description="Disordered" evidence="4">
    <location>
        <begin position="733"/>
        <end position="771"/>
    </location>
</feature>
<feature type="domain" description="Fibronectin type-III" evidence="8">
    <location>
        <begin position="528"/>
        <end position="628"/>
    </location>
</feature>
<keyword evidence="3" id="KW-0393">Immunoglobulin domain</keyword>
<name>A0AAV2IEZ4_LYMST</name>
<dbReference type="PROSITE" id="PS50853">
    <property type="entry name" value="FN3"/>
    <property type="match status" value="2"/>
</dbReference>
<dbReference type="CDD" id="cd00096">
    <property type="entry name" value="Ig"/>
    <property type="match status" value="2"/>
</dbReference>